<name>A0ACD0WP39_CLALS</name>
<gene>
    <name evidence="1" type="ORF">EJF14_50285</name>
</gene>
<keyword evidence="1" id="KW-0067">ATP-binding</keyword>
<dbReference type="EMBL" id="CP038488">
    <property type="protein sequence ID" value="QFZ29060.1"/>
    <property type="molecule type" value="Genomic_DNA"/>
</dbReference>
<sequence length="955" mass="107771">MRCPSPVNIDSLPINKMSDDEEYDIAGALSLVGKDVDSSSESDSGFSDFEDEEPQDVISDNEEEAAPAKKKQKAVPSKEAAFPSLELSDDEGSAEKDSKDIASYFAVNNPTAKKAKAGTFASFGLSKFILSNIAKKGYRQPTPIQRKTIPLIMENRDVVGMARTGSGKTAAFVLPVIEKLKSHSAKVGARAVILSPSRELALQTFKQVKEFSKGTDLRSVVLIGGDSLEEQFSSMMSNPDIIVATPGRFLHLQVEMQLDLSTVEYIVFDEADRLFEMGFAEQLNELLAILPTSRQSLLFSATLPRSLIDFAKAGLSNPVLVRLDAESKISDLLQMAFFSTKKAEREASLLCIISDVIKMPLATQEEIAKIKRESKKADELSDEEDEKPEGDKKKRKKFKKERLPPANVLPSPHSTIVFVPTKHHVEYVTGLLRDAGYLVSYIYGSLDQRARKEQLYRFRIGLTTLLVVTDVAARGIDIPILANVVNYTLPASSKIFIHRVGRTARAGNKGWAYSIVNEQELPYLLDLELFLGKKILVTSMHEKKCELMKASKGDDYVEPKISYTDRLVLGSLPRIQLENSQEMYESLLRHNYDLKVIKDVAAKGEKLYHRTRQAASTESVKRTKELVQTGLWDEQHLIFGPNLEKEKEKFLASLANRNIKETVFEYSKKGREKEEDSLVTLMQRRRRQIAPLQRKAKERRELLEKERIAGLSHTVQDEILKGDAGEVGYSVTAVEADEEELQEAFEDADELHAKRKEKRKSYKDPQFYLSHHAPAEAIQDQQLALHSSFVNDAAKATFDLDNDDKSQKNSQVMKWDKKKGKYINMKSVEGKKYIIGESGQRIPASFRSGKFDEWRKKRNISSASSGMSETADSGKDNNKRFKHKKRDAPKAPDKFRDDYHKQKQKVNKALESGINVRGFNKPGQRQELRSTEQIRKARQVKEQRKAKNARPSRKR</sequence>
<keyword evidence="1" id="KW-0547">Nucleotide-binding</keyword>
<keyword evidence="2" id="KW-1185">Reference proteome</keyword>
<proteinExistence type="predicted"/>
<evidence type="ECO:0000313" key="1">
    <source>
        <dbReference type="EMBL" id="QFZ29060.1"/>
    </source>
</evidence>
<evidence type="ECO:0000313" key="2">
    <source>
        <dbReference type="Proteomes" id="UP000326582"/>
    </source>
</evidence>
<keyword evidence="1" id="KW-0347">Helicase</keyword>
<organism evidence="1 2">
    <name type="scientific">Clavispora lusitaniae</name>
    <name type="common">Candida lusitaniae</name>
    <dbReference type="NCBI Taxonomy" id="36911"/>
    <lineage>
        <taxon>Eukaryota</taxon>
        <taxon>Fungi</taxon>
        <taxon>Dikarya</taxon>
        <taxon>Ascomycota</taxon>
        <taxon>Saccharomycotina</taxon>
        <taxon>Pichiomycetes</taxon>
        <taxon>Metschnikowiaceae</taxon>
        <taxon>Clavispora</taxon>
    </lineage>
</organism>
<protein>
    <submittedName>
        <fullName evidence="1">ATP-dependent RNA helicase</fullName>
    </submittedName>
</protein>
<accession>A0ACD0WP39</accession>
<reference evidence="2" key="1">
    <citation type="journal article" date="2019" name="MBio">
        <title>Comparative genomics for the elucidation of multidrug resistance (MDR) in Candida lusitaniae.</title>
        <authorList>
            <person name="Kannan A."/>
            <person name="Asner S.A."/>
            <person name="Trachsel E."/>
            <person name="Kelly S."/>
            <person name="Parker J."/>
            <person name="Sanglard D."/>
        </authorList>
    </citation>
    <scope>NUCLEOTIDE SEQUENCE [LARGE SCALE GENOMIC DNA]</scope>
    <source>
        <strain evidence="2">P1</strain>
    </source>
</reference>
<dbReference type="Proteomes" id="UP000326582">
    <property type="component" value="Chromosome 5"/>
</dbReference>
<keyword evidence="1" id="KW-0378">Hydrolase</keyword>